<reference evidence="1" key="1">
    <citation type="journal article" date="2022" name="Front. Microbiol.">
        <title>Genome-based taxonomic rearrangement of Oceanobacter-related bacteria including the description of Thalassolituus hydrocarbonoclasticus sp. nov. and Thalassolituus pacificus sp. nov. and emended description of the genus Thalassolituus.</title>
        <authorList>
            <person name="Dong C."/>
            <person name="Wei L."/>
            <person name="Wang J."/>
            <person name="Lai Q."/>
            <person name="Huang Z."/>
            <person name="Shao Z."/>
        </authorList>
    </citation>
    <scope>NUCLEOTIDE SEQUENCE</scope>
    <source>
        <strain evidence="1">59MF3M-4</strain>
    </source>
</reference>
<protein>
    <submittedName>
        <fullName evidence="1">Uncharacterized protein</fullName>
    </submittedName>
</protein>
<comment type="caution">
    <text evidence="1">The sequence shown here is derived from an EMBL/GenBank/DDBJ whole genome shotgun (WGS) entry which is preliminary data.</text>
</comment>
<dbReference type="AlphaFoldDB" id="A0A9X2WFC8"/>
<gene>
    <name evidence="1" type="ORF">NYR02_08465</name>
</gene>
<sequence>MLHGFSRTTLSVLIIVCLLLISWIHLGFKDEEEQPLPALTQPLLADAGWRYWQSLEGIAVYLRRAGDINGGHLALRSASALYTLKLPATDWPDHLKQQLPGSLKGSQAVLLIAGPWDELSQKTMAAYVIRTLNLQPLEPAGGPLPTCIAEHLVGALWLTQALLPASALQPAHAWAALYSLPDSLALLTRPDATGPTRSAWAEWRLEQTRILRQNWQNDLSQIDIQADLAYYRPPEDLYRQLYHQLGQSQKTAPAELLQCLSAAQPQREPSQH</sequence>
<dbReference type="EMBL" id="JAOANI010000015">
    <property type="protein sequence ID" value="MCT7359050.1"/>
    <property type="molecule type" value="Genomic_DNA"/>
</dbReference>
<dbReference type="Proteomes" id="UP001147830">
    <property type="component" value="Unassembled WGS sequence"/>
</dbReference>
<organism evidence="1 2">
    <name type="scientific">Thalassolituus pacificus</name>
    <dbReference type="NCBI Taxonomy" id="2975440"/>
    <lineage>
        <taxon>Bacteria</taxon>
        <taxon>Pseudomonadati</taxon>
        <taxon>Pseudomonadota</taxon>
        <taxon>Gammaproteobacteria</taxon>
        <taxon>Oceanospirillales</taxon>
        <taxon>Oceanospirillaceae</taxon>
        <taxon>Thalassolituus</taxon>
    </lineage>
</organism>
<proteinExistence type="predicted"/>
<accession>A0A9X2WFC8</accession>
<evidence type="ECO:0000313" key="2">
    <source>
        <dbReference type="Proteomes" id="UP001147830"/>
    </source>
</evidence>
<evidence type="ECO:0000313" key="1">
    <source>
        <dbReference type="EMBL" id="MCT7359050.1"/>
    </source>
</evidence>
<keyword evidence="2" id="KW-1185">Reference proteome</keyword>
<reference evidence="1" key="2">
    <citation type="submission" date="2022-08" db="EMBL/GenBank/DDBJ databases">
        <authorList>
            <person name="Dong C."/>
        </authorList>
    </citation>
    <scope>NUCLEOTIDE SEQUENCE</scope>
    <source>
        <strain evidence="1">59MF3M-4</strain>
    </source>
</reference>
<dbReference type="RefSeq" id="WP_260975937.1">
    <property type="nucleotide sequence ID" value="NZ_JAOANI010000015.1"/>
</dbReference>
<name>A0A9X2WFC8_9GAMM</name>